<dbReference type="NCBIfam" id="TIGR01995">
    <property type="entry name" value="PTS-II-ABC-beta"/>
    <property type="match status" value="1"/>
</dbReference>
<dbReference type="PROSITE" id="PS51098">
    <property type="entry name" value="PTS_EIIB_TYPE_1"/>
    <property type="match status" value="1"/>
</dbReference>
<dbReference type="PANTHER" id="PTHR30175">
    <property type="entry name" value="PHOSPHOTRANSFERASE SYSTEM TRANSPORT PROTEIN"/>
    <property type="match status" value="1"/>
</dbReference>
<keyword evidence="9 12" id="KW-1133">Transmembrane helix</keyword>
<keyword evidence="2" id="KW-0813">Transport</keyword>
<keyword evidence="5" id="KW-0808">Transferase</keyword>
<dbReference type="GO" id="GO:0016301">
    <property type="term" value="F:kinase activity"/>
    <property type="evidence" value="ECO:0007669"/>
    <property type="project" value="UniProtKB-KW"/>
</dbReference>
<gene>
    <name evidence="16" type="ORF">KIMC2_13900</name>
</gene>
<evidence type="ECO:0000256" key="6">
    <source>
        <dbReference type="ARBA" id="ARBA00022683"/>
    </source>
</evidence>
<proteinExistence type="predicted"/>
<evidence type="ECO:0000313" key="16">
    <source>
        <dbReference type="EMBL" id="BDR56828.1"/>
    </source>
</evidence>
<feature type="transmembrane region" description="Helical" evidence="12">
    <location>
        <begin position="104"/>
        <end position="132"/>
    </location>
</feature>
<evidence type="ECO:0000256" key="3">
    <source>
        <dbReference type="ARBA" id="ARBA00022475"/>
    </source>
</evidence>
<dbReference type="InterPro" id="IPR001127">
    <property type="entry name" value="PTS_EIIA_1_perm"/>
</dbReference>
<sequence>MSSNKEVTDKIMEYVGGVHNVTNLYHCATRLRFNLIDKSKFNIPALEKMPEVLSAVDSGEEAQIVIGGNVGSYYQEIMKNYHIQDNNENNSNEDRKETNIFKRVLNAIVSIMSPIIVVLIAGGMFKVLLAIFTLFGMNKQSTNYQILNFMADAAFYFLPFMLASSAAKRFRTNQYLAMMMAGVMLHPAFSAMIAAKNPISLFGAPIRLVSYGSSVIPIILVVWFMSYVDRFAEKFIPNVVKTILKPLLIVVITAPVALIIIGPIGSWLGDGLFAIINFLDKYSPWLIPLLIGTFNPLMVMVGMHISLLPLSTASFTKYGYESISGPGSLASNLAQAGAALAVSLREKNLKAREVAVSATITAFSGITEPALYGITLKYKRVLASVMTAGGIAGLYAGITKVVRYSFGAPGIFTLPIFIGKNPNNFINACITGVIAVVLSFVFTYFFGVVNTPVKTNEPKKIKNVIDGKVIPLSEVNDQVFASGSLGSGVAIEPNGNTIVAPVDSTVTMVYPTGHAIGLTDDNGQEFLIHVGIDTVKLKGKGFNTLVKQDQRVNSGDPLINVDFDLIRNEGFDPTVILAALNTKDDQIEINDQQVFITEINSSDK</sequence>
<comment type="subcellular location">
    <subcellularLocation>
        <location evidence="1">Cell membrane</location>
        <topology evidence="1">Multi-pass membrane protein</topology>
    </subcellularLocation>
</comment>
<dbReference type="SUPFAM" id="SSF51261">
    <property type="entry name" value="Duplicated hybrid motif"/>
    <property type="match status" value="1"/>
</dbReference>
<feature type="transmembrane region" description="Helical" evidence="12">
    <location>
        <begin position="285"/>
        <end position="308"/>
    </location>
</feature>
<protein>
    <submittedName>
        <fullName evidence="16">PTS beta-glucoside transporter subunit EIIBCA</fullName>
    </submittedName>
</protein>
<feature type="active site" description="Phosphocysteine intermediate; for EIIB activity" evidence="11">
    <location>
        <position position="27"/>
    </location>
</feature>
<feature type="transmembrane region" description="Helical" evidence="12">
    <location>
        <begin position="144"/>
        <end position="163"/>
    </location>
</feature>
<dbReference type="SUPFAM" id="SSF55604">
    <property type="entry name" value="Glucose permease domain IIB"/>
    <property type="match status" value="1"/>
</dbReference>
<dbReference type="InterPro" id="IPR036878">
    <property type="entry name" value="Glu_permease_IIB"/>
</dbReference>
<dbReference type="NCBIfam" id="TIGR00830">
    <property type="entry name" value="PTBA"/>
    <property type="match status" value="1"/>
</dbReference>
<reference evidence="16 17" key="1">
    <citation type="journal article" date="2023" name="Microbiol. Spectr.">
        <title>Symbiosis of Carpenter Bees with Uncharacterized Lactic Acid Bacteria Showing NAD Auxotrophy.</title>
        <authorList>
            <person name="Kawasaki S."/>
            <person name="Ozawa K."/>
            <person name="Mori T."/>
            <person name="Yamamoto A."/>
            <person name="Ito M."/>
            <person name="Ohkuma M."/>
            <person name="Sakamoto M."/>
            <person name="Matsutani M."/>
        </authorList>
    </citation>
    <scope>NUCLEOTIDE SEQUENCE [LARGE SCALE GENOMIC DNA]</scope>
    <source>
        <strain evidence="16 17">KimC2</strain>
    </source>
</reference>
<evidence type="ECO:0000256" key="7">
    <source>
        <dbReference type="ARBA" id="ARBA00022692"/>
    </source>
</evidence>
<name>A0AAU9DP93_9LACO</name>
<evidence type="ECO:0000256" key="8">
    <source>
        <dbReference type="ARBA" id="ARBA00022777"/>
    </source>
</evidence>
<dbReference type="InterPro" id="IPR018113">
    <property type="entry name" value="PTrfase_EIIB_Cys"/>
</dbReference>
<evidence type="ECO:0000259" key="15">
    <source>
        <dbReference type="PROSITE" id="PS51103"/>
    </source>
</evidence>
<feature type="domain" description="PTS EIIB type-1" evidence="14">
    <location>
        <begin position="5"/>
        <end position="87"/>
    </location>
</feature>
<evidence type="ECO:0000256" key="12">
    <source>
        <dbReference type="SAM" id="Phobius"/>
    </source>
</evidence>
<keyword evidence="4" id="KW-0762">Sugar transport</keyword>
<dbReference type="Gene3D" id="3.30.1360.60">
    <property type="entry name" value="Glucose permease domain IIB"/>
    <property type="match status" value="1"/>
</dbReference>
<feature type="domain" description="PTS EIIA type-1" evidence="13">
    <location>
        <begin position="477"/>
        <end position="581"/>
    </location>
</feature>
<dbReference type="CDD" id="cd00212">
    <property type="entry name" value="PTS_IIB_glc"/>
    <property type="match status" value="1"/>
</dbReference>
<keyword evidence="10 12" id="KW-0472">Membrane</keyword>
<feature type="transmembrane region" description="Helical" evidence="12">
    <location>
        <begin position="175"/>
        <end position="194"/>
    </location>
</feature>
<feature type="transmembrane region" description="Helical" evidence="12">
    <location>
        <begin position="206"/>
        <end position="226"/>
    </location>
</feature>
<dbReference type="InterPro" id="IPR011297">
    <property type="entry name" value="PTS_IIABC_b_glu"/>
</dbReference>
<dbReference type="Pfam" id="PF00358">
    <property type="entry name" value="PTS_EIIA_1"/>
    <property type="match status" value="1"/>
</dbReference>
<dbReference type="InterPro" id="IPR050558">
    <property type="entry name" value="PTS_Sugar-Specific_Components"/>
</dbReference>
<dbReference type="PROSITE" id="PS51093">
    <property type="entry name" value="PTS_EIIA_TYPE_1"/>
    <property type="match status" value="1"/>
</dbReference>
<dbReference type="EMBL" id="AP026801">
    <property type="protein sequence ID" value="BDR56828.1"/>
    <property type="molecule type" value="Genomic_DNA"/>
</dbReference>
<dbReference type="InterPro" id="IPR011055">
    <property type="entry name" value="Dup_hybrid_motif"/>
</dbReference>
<dbReference type="Proteomes" id="UP001321804">
    <property type="component" value="Chromosome"/>
</dbReference>
<accession>A0AAU9DP93</accession>
<evidence type="ECO:0000259" key="13">
    <source>
        <dbReference type="PROSITE" id="PS51093"/>
    </source>
</evidence>
<dbReference type="InterPro" id="IPR003352">
    <property type="entry name" value="PTS_EIIC"/>
</dbReference>
<dbReference type="Gene3D" id="2.70.70.10">
    <property type="entry name" value="Glucose Permease (Domain IIA)"/>
    <property type="match status" value="1"/>
</dbReference>
<dbReference type="RefSeq" id="WP_317695355.1">
    <property type="nucleotide sequence ID" value="NZ_AP026801.1"/>
</dbReference>
<dbReference type="PANTHER" id="PTHR30175:SF1">
    <property type="entry name" value="PTS SYSTEM ARBUTIN-, CELLOBIOSE-, AND SALICIN-SPECIFIC EIIBC COMPONENT-RELATED"/>
    <property type="match status" value="1"/>
</dbReference>
<keyword evidence="6" id="KW-0598">Phosphotransferase system</keyword>
<dbReference type="PROSITE" id="PS01035">
    <property type="entry name" value="PTS_EIIB_TYPE_1_CYS"/>
    <property type="match status" value="1"/>
</dbReference>
<keyword evidence="17" id="KW-1185">Reference proteome</keyword>
<dbReference type="GO" id="GO:0015771">
    <property type="term" value="P:trehalose transport"/>
    <property type="evidence" value="ECO:0007669"/>
    <property type="project" value="TreeGrafter"/>
</dbReference>
<dbReference type="AlphaFoldDB" id="A0AAU9DP93"/>
<dbReference type="Pfam" id="PF00367">
    <property type="entry name" value="PTS_EIIB"/>
    <property type="match status" value="1"/>
</dbReference>
<feature type="domain" description="PTS EIIC type-1" evidence="15">
    <location>
        <begin position="106"/>
        <end position="462"/>
    </location>
</feature>
<keyword evidence="7 12" id="KW-0812">Transmembrane</keyword>
<evidence type="ECO:0000256" key="4">
    <source>
        <dbReference type="ARBA" id="ARBA00022597"/>
    </source>
</evidence>
<evidence type="ECO:0000256" key="9">
    <source>
        <dbReference type="ARBA" id="ARBA00022989"/>
    </source>
</evidence>
<evidence type="ECO:0000259" key="14">
    <source>
        <dbReference type="PROSITE" id="PS51098"/>
    </source>
</evidence>
<evidence type="ECO:0000256" key="2">
    <source>
        <dbReference type="ARBA" id="ARBA00022448"/>
    </source>
</evidence>
<evidence type="ECO:0000313" key="17">
    <source>
        <dbReference type="Proteomes" id="UP001321804"/>
    </source>
</evidence>
<dbReference type="GO" id="GO:0005886">
    <property type="term" value="C:plasma membrane"/>
    <property type="evidence" value="ECO:0007669"/>
    <property type="project" value="UniProtKB-SubCell"/>
</dbReference>
<dbReference type="InterPro" id="IPR001996">
    <property type="entry name" value="PTS_IIB_1"/>
</dbReference>
<keyword evidence="3" id="KW-1003">Cell membrane</keyword>
<dbReference type="GO" id="GO:0008982">
    <property type="term" value="F:protein-N(PI)-phosphohistidine-sugar phosphotransferase activity"/>
    <property type="evidence" value="ECO:0007669"/>
    <property type="project" value="InterPro"/>
</dbReference>
<feature type="transmembrane region" description="Helical" evidence="12">
    <location>
        <begin position="247"/>
        <end position="265"/>
    </location>
</feature>
<organism evidence="16 17">
    <name type="scientific">Xylocopilactobacillus apis</name>
    <dbReference type="NCBI Taxonomy" id="2932183"/>
    <lineage>
        <taxon>Bacteria</taxon>
        <taxon>Bacillati</taxon>
        <taxon>Bacillota</taxon>
        <taxon>Bacilli</taxon>
        <taxon>Lactobacillales</taxon>
        <taxon>Lactobacillaceae</taxon>
        <taxon>Xylocopilactobacillus</taxon>
    </lineage>
</organism>
<dbReference type="PROSITE" id="PS51103">
    <property type="entry name" value="PTS_EIIC_TYPE_1"/>
    <property type="match status" value="1"/>
</dbReference>
<dbReference type="GO" id="GO:0009401">
    <property type="term" value="P:phosphoenolpyruvate-dependent sugar phosphotransferase system"/>
    <property type="evidence" value="ECO:0007669"/>
    <property type="project" value="UniProtKB-KW"/>
</dbReference>
<dbReference type="FunFam" id="2.70.70.10:FF:000001">
    <property type="entry name" value="PTS system glucose-specific IIA component"/>
    <property type="match status" value="1"/>
</dbReference>
<evidence type="ECO:0000256" key="11">
    <source>
        <dbReference type="PROSITE-ProRule" id="PRU00421"/>
    </source>
</evidence>
<feature type="transmembrane region" description="Helical" evidence="12">
    <location>
        <begin position="425"/>
        <end position="449"/>
    </location>
</feature>
<dbReference type="GO" id="GO:0090589">
    <property type="term" value="F:protein-phosphocysteine-trehalose phosphotransferase system transporter activity"/>
    <property type="evidence" value="ECO:0007669"/>
    <property type="project" value="TreeGrafter"/>
</dbReference>
<evidence type="ECO:0000256" key="1">
    <source>
        <dbReference type="ARBA" id="ARBA00004651"/>
    </source>
</evidence>
<evidence type="ECO:0000256" key="10">
    <source>
        <dbReference type="ARBA" id="ARBA00023136"/>
    </source>
</evidence>
<evidence type="ECO:0000256" key="5">
    <source>
        <dbReference type="ARBA" id="ARBA00022679"/>
    </source>
</evidence>
<keyword evidence="8" id="KW-0418">Kinase</keyword>
<feature type="transmembrane region" description="Helical" evidence="12">
    <location>
        <begin position="381"/>
        <end position="398"/>
    </location>
</feature>
<dbReference type="Pfam" id="PF02378">
    <property type="entry name" value="PTS_EIIC"/>
    <property type="match status" value="1"/>
</dbReference>
<dbReference type="KEGG" id="xak:KIMC2_13900"/>
<dbReference type="InterPro" id="IPR013013">
    <property type="entry name" value="PTS_EIIC_1"/>
</dbReference>
<dbReference type="PROSITE" id="PS00371">
    <property type="entry name" value="PTS_EIIA_TYPE_1_HIS"/>
    <property type="match status" value="1"/>
</dbReference>